<comment type="caution">
    <text evidence="4">The sequence shown here is derived from an EMBL/GenBank/DDBJ whole genome shotgun (WGS) entry which is preliminary data.</text>
</comment>
<dbReference type="SUPFAM" id="SSF69618">
    <property type="entry name" value="HemD-like"/>
    <property type="match status" value="1"/>
</dbReference>
<dbReference type="EC" id="4.2.1.75" evidence="4"/>
<dbReference type="Gene3D" id="3.40.50.10090">
    <property type="match status" value="2"/>
</dbReference>
<dbReference type="PANTHER" id="PTHR40082:SF1">
    <property type="entry name" value="BLR5956 PROTEIN"/>
    <property type="match status" value="1"/>
</dbReference>
<dbReference type="Pfam" id="PF00486">
    <property type="entry name" value="Trans_reg_C"/>
    <property type="match status" value="1"/>
</dbReference>
<evidence type="ECO:0000256" key="2">
    <source>
        <dbReference type="SAM" id="MobiDB-lite"/>
    </source>
</evidence>
<dbReference type="InterPro" id="IPR036108">
    <property type="entry name" value="4pyrrol_syn_uPrphyn_synt_sf"/>
</dbReference>
<sequence length="381" mass="40099">MTRAAPSAGPGRGRPEPEPLPLTGYSVGLTNDRRAAEYVTAFERRGAEVVHAPTIQTGTGDDAAVLAETRALIAARPDIVLASTGYGMRRWLELADAEGLLEDLLEVLAASRLLVRGPKARGAVRAVGLEDAGSGEQETMTALVDRVLQQDVRGRVVGIQHAGYLDAEATDRLRAAGAQVLAVSPYRWQHHPDSAAVLRLVEGACARALDAVTFTSAPAVEAFFAVAAGQRLLDDLLGALREDVVTACVGPVTAAPLHEAGLTPLVPVRYRTGALIKLLSDHLAGTRVVRASTEVGHVELRGRRVSVAGAHATLTPGQAGLLRLLLDAEGRTLSQAQLGGALPQTLDPHAVEVAVSRMRRALPVPGLVRTVAKRGYRVPVL</sequence>
<dbReference type="InterPro" id="IPR003754">
    <property type="entry name" value="4pyrrol_synth_uPrphyn_synth"/>
</dbReference>
<dbReference type="InterPro" id="IPR036388">
    <property type="entry name" value="WH-like_DNA-bd_sf"/>
</dbReference>
<dbReference type="Gene3D" id="1.10.10.10">
    <property type="entry name" value="Winged helix-like DNA-binding domain superfamily/Winged helix DNA-binding domain"/>
    <property type="match status" value="1"/>
</dbReference>
<reference evidence="4 5" key="1">
    <citation type="submission" date="2024-09" db="EMBL/GenBank/DDBJ databases">
        <authorList>
            <person name="Sun Q."/>
            <person name="Mori K."/>
        </authorList>
    </citation>
    <scope>NUCLEOTIDE SEQUENCE [LARGE SCALE GENOMIC DNA]</scope>
    <source>
        <strain evidence="4 5">JCM 12763</strain>
    </source>
</reference>
<proteinExistence type="predicted"/>
<dbReference type="InterPro" id="IPR039793">
    <property type="entry name" value="UROS/Hem4"/>
</dbReference>
<dbReference type="EMBL" id="JBHMAX010000010">
    <property type="protein sequence ID" value="MFB9731359.1"/>
    <property type="molecule type" value="Genomic_DNA"/>
</dbReference>
<dbReference type="CDD" id="cd00383">
    <property type="entry name" value="trans_reg_C"/>
    <property type="match status" value="1"/>
</dbReference>
<gene>
    <name evidence="4" type="ORF">ACFFN0_04810</name>
</gene>
<dbReference type="CDD" id="cd06578">
    <property type="entry name" value="HemD"/>
    <property type="match status" value="1"/>
</dbReference>
<evidence type="ECO:0000259" key="3">
    <source>
        <dbReference type="SMART" id="SM00862"/>
    </source>
</evidence>
<dbReference type="InterPro" id="IPR016032">
    <property type="entry name" value="Sig_transdc_resp-reg_C-effctor"/>
</dbReference>
<keyword evidence="5" id="KW-1185">Reference proteome</keyword>
<dbReference type="RefSeq" id="WP_238330255.1">
    <property type="nucleotide sequence ID" value="NZ_JBHMAX010000010.1"/>
</dbReference>
<dbReference type="NCBIfam" id="NF005568">
    <property type="entry name" value="PRK07239.1"/>
    <property type="match status" value="1"/>
</dbReference>
<evidence type="ECO:0000313" key="4">
    <source>
        <dbReference type="EMBL" id="MFB9731359.1"/>
    </source>
</evidence>
<feature type="domain" description="OmpR/PhoB-type" evidence="3">
    <location>
        <begin position="309"/>
        <end position="378"/>
    </location>
</feature>
<dbReference type="GO" id="GO:0004852">
    <property type="term" value="F:uroporphyrinogen-III synthase activity"/>
    <property type="evidence" value="ECO:0007669"/>
    <property type="project" value="UniProtKB-EC"/>
</dbReference>
<accession>A0ABV5V0N8</accession>
<protein>
    <submittedName>
        <fullName evidence="4">Uroporphyrinogen-III synthase</fullName>
        <ecNumber evidence="4">4.2.1.75</ecNumber>
    </submittedName>
</protein>
<name>A0ABV5V0N8_9MICO</name>
<evidence type="ECO:0000256" key="1">
    <source>
        <dbReference type="ARBA" id="ARBA00023125"/>
    </source>
</evidence>
<feature type="region of interest" description="Disordered" evidence="2">
    <location>
        <begin position="1"/>
        <end position="26"/>
    </location>
</feature>
<dbReference type="SMART" id="SM00862">
    <property type="entry name" value="Trans_reg_C"/>
    <property type="match status" value="1"/>
</dbReference>
<dbReference type="SUPFAM" id="SSF46894">
    <property type="entry name" value="C-terminal effector domain of the bipartite response regulators"/>
    <property type="match status" value="1"/>
</dbReference>
<dbReference type="Proteomes" id="UP001589613">
    <property type="component" value="Unassembled WGS sequence"/>
</dbReference>
<keyword evidence="1" id="KW-0238">DNA-binding</keyword>
<dbReference type="PANTHER" id="PTHR40082">
    <property type="entry name" value="BLR5956 PROTEIN"/>
    <property type="match status" value="1"/>
</dbReference>
<organism evidence="4 5">
    <name type="scientific">Ornithinimicrobium kibberense</name>
    <dbReference type="NCBI Taxonomy" id="282060"/>
    <lineage>
        <taxon>Bacteria</taxon>
        <taxon>Bacillati</taxon>
        <taxon>Actinomycetota</taxon>
        <taxon>Actinomycetes</taxon>
        <taxon>Micrococcales</taxon>
        <taxon>Ornithinimicrobiaceae</taxon>
        <taxon>Ornithinimicrobium</taxon>
    </lineage>
</organism>
<keyword evidence="4" id="KW-0456">Lyase</keyword>
<dbReference type="InterPro" id="IPR001867">
    <property type="entry name" value="OmpR/PhoB-type_DNA-bd"/>
</dbReference>
<dbReference type="Pfam" id="PF02602">
    <property type="entry name" value="HEM4"/>
    <property type="match status" value="1"/>
</dbReference>
<evidence type="ECO:0000313" key="5">
    <source>
        <dbReference type="Proteomes" id="UP001589613"/>
    </source>
</evidence>